<gene>
    <name evidence="2" type="ORF">KUF71_006028</name>
</gene>
<keyword evidence="2" id="KW-0418">Kinase</keyword>
<feature type="compositionally biased region" description="Basic and acidic residues" evidence="1">
    <location>
        <begin position="118"/>
        <end position="127"/>
    </location>
</feature>
<evidence type="ECO:0000313" key="2">
    <source>
        <dbReference type="EMBL" id="KAK3915885.1"/>
    </source>
</evidence>
<organism evidence="2 3">
    <name type="scientific">Frankliniella fusca</name>
    <dbReference type="NCBI Taxonomy" id="407009"/>
    <lineage>
        <taxon>Eukaryota</taxon>
        <taxon>Metazoa</taxon>
        <taxon>Ecdysozoa</taxon>
        <taxon>Arthropoda</taxon>
        <taxon>Hexapoda</taxon>
        <taxon>Insecta</taxon>
        <taxon>Pterygota</taxon>
        <taxon>Neoptera</taxon>
        <taxon>Paraneoptera</taxon>
        <taxon>Thysanoptera</taxon>
        <taxon>Terebrantia</taxon>
        <taxon>Thripoidea</taxon>
        <taxon>Thripidae</taxon>
        <taxon>Frankliniella</taxon>
    </lineage>
</organism>
<evidence type="ECO:0000313" key="3">
    <source>
        <dbReference type="Proteomes" id="UP001219518"/>
    </source>
</evidence>
<reference evidence="2" key="1">
    <citation type="submission" date="2021-07" db="EMBL/GenBank/DDBJ databases">
        <authorList>
            <person name="Catto M.A."/>
            <person name="Jacobson A."/>
            <person name="Kennedy G."/>
            <person name="Labadie P."/>
            <person name="Hunt B.G."/>
            <person name="Srinivasan R."/>
        </authorList>
    </citation>
    <scope>NUCLEOTIDE SEQUENCE</scope>
    <source>
        <strain evidence="2">PL_HMW_Pooled</strain>
        <tissue evidence="2">Head</tissue>
    </source>
</reference>
<keyword evidence="2" id="KW-0808">Transferase</keyword>
<name>A0AAE1H8M0_9NEOP</name>
<dbReference type="Proteomes" id="UP001219518">
    <property type="component" value="Unassembled WGS sequence"/>
</dbReference>
<dbReference type="GO" id="GO:0016301">
    <property type="term" value="F:kinase activity"/>
    <property type="evidence" value="ECO:0007669"/>
    <property type="project" value="UniProtKB-KW"/>
</dbReference>
<protein>
    <submittedName>
        <fullName evidence="2">Cyclin-dependent kinase 12</fullName>
    </submittedName>
</protein>
<dbReference type="EMBL" id="JAHWGI010000466">
    <property type="protein sequence ID" value="KAK3915885.1"/>
    <property type="molecule type" value="Genomic_DNA"/>
</dbReference>
<keyword evidence="3" id="KW-1185">Reference proteome</keyword>
<dbReference type="AlphaFoldDB" id="A0AAE1H8M0"/>
<accession>A0AAE1H8M0</accession>
<comment type="caution">
    <text evidence="2">The sequence shown here is derived from an EMBL/GenBank/DDBJ whole genome shotgun (WGS) entry which is preliminary data.</text>
</comment>
<proteinExistence type="predicted"/>
<sequence>MSQSILSREGQLEKGFLKEMSEVLEEFSSRIYQLELVPGDKEPTLPGKFARYDFTAKSSVSCQREQRFRGEAGAGAGATGAAGDLDLRQAAIPLRLHLHLHLQALPTKASSSTQSVPDRTRDGRAQHGTDTCGANNNGNNMQPA</sequence>
<evidence type="ECO:0000256" key="1">
    <source>
        <dbReference type="SAM" id="MobiDB-lite"/>
    </source>
</evidence>
<reference evidence="2" key="2">
    <citation type="journal article" date="2023" name="BMC Genomics">
        <title>Pest status, molecular evolution, and epigenetic factors derived from the genome assembly of Frankliniella fusca, a thysanopteran phytovirus vector.</title>
        <authorList>
            <person name="Catto M.A."/>
            <person name="Labadie P.E."/>
            <person name="Jacobson A.L."/>
            <person name="Kennedy G.G."/>
            <person name="Srinivasan R."/>
            <person name="Hunt B.G."/>
        </authorList>
    </citation>
    <scope>NUCLEOTIDE SEQUENCE</scope>
    <source>
        <strain evidence="2">PL_HMW_Pooled</strain>
    </source>
</reference>
<feature type="compositionally biased region" description="Polar residues" evidence="1">
    <location>
        <begin position="108"/>
        <end position="117"/>
    </location>
</feature>
<feature type="compositionally biased region" description="Polar residues" evidence="1">
    <location>
        <begin position="128"/>
        <end position="144"/>
    </location>
</feature>
<feature type="region of interest" description="Disordered" evidence="1">
    <location>
        <begin position="106"/>
        <end position="144"/>
    </location>
</feature>